<evidence type="ECO:0000259" key="7">
    <source>
        <dbReference type="Pfam" id="PF00590"/>
    </source>
</evidence>
<dbReference type="InterPro" id="IPR008189">
    <property type="entry name" value="rRNA_ssu_MeTfrase_I"/>
</dbReference>
<dbReference type="EMBL" id="MEUF01000004">
    <property type="protein sequence ID" value="OGC36849.1"/>
    <property type="molecule type" value="Genomic_DNA"/>
</dbReference>
<accession>A0A1F4TW73</accession>
<evidence type="ECO:0000256" key="4">
    <source>
        <dbReference type="ARBA" id="ARBA00022679"/>
    </source>
</evidence>
<evidence type="ECO:0000256" key="3">
    <source>
        <dbReference type="ARBA" id="ARBA00022603"/>
    </source>
</evidence>
<sequence>MNGKLYVVATPIGNLEDITFRAVRILQEVDVIAAEDTRHTKILLDKYDIHKPLTSYHKFNLKGKTDYLIELLQQGKNLALVSDSGTPGISDPGYQVIRDSVERGIPVEVIPGASASLAALAVSGLPTDSFVFEGFLPRKPGKKRKRLELLKALPQTIIIYESPFRVIKTLEEIRQVMGERRVAVCRELTKKFEETVRGLVSEVIPKIKAKGEFVIVVAPAEGL</sequence>
<protein>
    <recommendedName>
        <fullName evidence="6">Ribosomal RNA small subunit methyltransferase I</fullName>
        <ecNumber evidence="6">2.1.1.198</ecNumber>
    </recommendedName>
    <alternativeName>
        <fullName evidence="6">16S rRNA 2'-O-ribose C1402 methyltransferase</fullName>
    </alternativeName>
    <alternativeName>
        <fullName evidence="6">rRNA (cytidine-2'-O-)-methyltransferase RsmI</fullName>
    </alternativeName>
</protein>
<gene>
    <name evidence="6" type="primary">rsmI</name>
    <name evidence="8" type="ORF">A2311_02910</name>
</gene>
<dbReference type="SUPFAM" id="SSF53790">
    <property type="entry name" value="Tetrapyrrole methylase"/>
    <property type="match status" value="1"/>
</dbReference>
<dbReference type="NCBIfam" id="TIGR00096">
    <property type="entry name" value="16S rRNA (cytidine(1402)-2'-O)-methyltransferase"/>
    <property type="match status" value="1"/>
</dbReference>
<keyword evidence="2 6" id="KW-0698">rRNA processing</keyword>
<dbReference type="GO" id="GO:0070677">
    <property type="term" value="F:rRNA (cytosine-2'-O-)-methyltransferase activity"/>
    <property type="evidence" value="ECO:0007669"/>
    <property type="project" value="UniProtKB-UniRule"/>
</dbReference>
<dbReference type="GO" id="GO:0005737">
    <property type="term" value="C:cytoplasm"/>
    <property type="evidence" value="ECO:0007669"/>
    <property type="project" value="UniProtKB-SubCell"/>
</dbReference>
<dbReference type="CDD" id="cd11648">
    <property type="entry name" value="RsmI"/>
    <property type="match status" value="1"/>
</dbReference>
<evidence type="ECO:0000256" key="1">
    <source>
        <dbReference type="ARBA" id="ARBA00022490"/>
    </source>
</evidence>
<organism evidence="8 9">
    <name type="scientific">candidate division WOR-1 bacterium RIFOXYB2_FULL_48_7</name>
    <dbReference type="NCBI Taxonomy" id="1802583"/>
    <lineage>
        <taxon>Bacteria</taxon>
        <taxon>Bacillati</taxon>
        <taxon>Saganbacteria</taxon>
    </lineage>
</organism>
<dbReference type="Pfam" id="PF00590">
    <property type="entry name" value="TP_methylase"/>
    <property type="match status" value="1"/>
</dbReference>
<dbReference type="Gene3D" id="3.40.1010.10">
    <property type="entry name" value="Cobalt-precorrin-4 Transmethylase, Domain 1"/>
    <property type="match status" value="1"/>
</dbReference>
<name>A0A1F4TW73_UNCSA</name>
<dbReference type="FunFam" id="3.30.950.10:FF:000002">
    <property type="entry name" value="Ribosomal RNA small subunit methyltransferase I"/>
    <property type="match status" value="1"/>
</dbReference>
<evidence type="ECO:0000313" key="8">
    <source>
        <dbReference type="EMBL" id="OGC36849.1"/>
    </source>
</evidence>
<comment type="similarity">
    <text evidence="6">Belongs to the methyltransferase superfamily. RsmI family.</text>
</comment>
<dbReference type="Gene3D" id="3.30.950.10">
    <property type="entry name" value="Methyltransferase, Cobalt-precorrin-4 Transmethylase, Domain 2"/>
    <property type="match status" value="1"/>
</dbReference>
<keyword evidence="4 6" id="KW-0808">Transferase</keyword>
<evidence type="ECO:0000313" key="9">
    <source>
        <dbReference type="Proteomes" id="UP000178951"/>
    </source>
</evidence>
<dbReference type="PANTHER" id="PTHR46111:SF1">
    <property type="entry name" value="RIBOSOMAL RNA SMALL SUBUNIT METHYLTRANSFERASE I"/>
    <property type="match status" value="1"/>
</dbReference>
<comment type="subcellular location">
    <subcellularLocation>
        <location evidence="6">Cytoplasm</location>
    </subcellularLocation>
</comment>
<dbReference type="PANTHER" id="PTHR46111">
    <property type="entry name" value="RIBOSOMAL RNA SMALL SUBUNIT METHYLTRANSFERASE I"/>
    <property type="match status" value="1"/>
</dbReference>
<dbReference type="HAMAP" id="MF_01877">
    <property type="entry name" value="16SrRNA_methyltr_I"/>
    <property type="match status" value="1"/>
</dbReference>
<comment type="caution">
    <text evidence="8">The sequence shown here is derived from an EMBL/GenBank/DDBJ whole genome shotgun (WGS) entry which is preliminary data.</text>
</comment>
<dbReference type="InterPro" id="IPR018063">
    <property type="entry name" value="SAM_MeTrfase_RsmI_CS"/>
</dbReference>
<comment type="function">
    <text evidence="6">Catalyzes the 2'-O-methylation of the ribose of cytidine 1402 (C1402) in 16S rRNA.</text>
</comment>
<evidence type="ECO:0000256" key="6">
    <source>
        <dbReference type="HAMAP-Rule" id="MF_01877"/>
    </source>
</evidence>
<feature type="domain" description="Tetrapyrrole methylase" evidence="7">
    <location>
        <begin position="4"/>
        <end position="203"/>
    </location>
</feature>
<evidence type="ECO:0000256" key="2">
    <source>
        <dbReference type="ARBA" id="ARBA00022552"/>
    </source>
</evidence>
<comment type="catalytic activity">
    <reaction evidence="6">
        <text>cytidine(1402) in 16S rRNA + S-adenosyl-L-methionine = 2'-O-methylcytidine(1402) in 16S rRNA + S-adenosyl-L-homocysteine + H(+)</text>
        <dbReference type="Rhea" id="RHEA:42924"/>
        <dbReference type="Rhea" id="RHEA-COMP:10285"/>
        <dbReference type="Rhea" id="RHEA-COMP:10286"/>
        <dbReference type="ChEBI" id="CHEBI:15378"/>
        <dbReference type="ChEBI" id="CHEBI:57856"/>
        <dbReference type="ChEBI" id="CHEBI:59789"/>
        <dbReference type="ChEBI" id="CHEBI:74495"/>
        <dbReference type="ChEBI" id="CHEBI:82748"/>
        <dbReference type="EC" id="2.1.1.198"/>
    </reaction>
</comment>
<dbReference type="PROSITE" id="PS01296">
    <property type="entry name" value="RSMI"/>
    <property type="match status" value="1"/>
</dbReference>
<keyword evidence="3 6" id="KW-0489">Methyltransferase</keyword>
<dbReference type="InterPro" id="IPR014776">
    <property type="entry name" value="4pyrrole_Mease_sub2"/>
</dbReference>
<dbReference type="PIRSF" id="PIRSF005917">
    <property type="entry name" value="MTase_YraL"/>
    <property type="match status" value="1"/>
</dbReference>
<dbReference type="Proteomes" id="UP000178951">
    <property type="component" value="Unassembled WGS sequence"/>
</dbReference>
<proteinExistence type="inferred from homology"/>
<keyword evidence="1 6" id="KW-0963">Cytoplasm</keyword>
<dbReference type="InterPro" id="IPR000878">
    <property type="entry name" value="4pyrrol_Mease"/>
</dbReference>
<dbReference type="AlphaFoldDB" id="A0A1F4TW73"/>
<dbReference type="InterPro" id="IPR035996">
    <property type="entry name" value="4pyrrol_Methylase_sf"/>
</dbReference>
<keyword evidence="5 6" id="KW-0949">S-adenosyl-L-methionine</keyword>
<dbReference type="STRING" id="1802583.A2311_02910"/>
<evidence type="ECO:0000256" key="5">
    <source>
        <dbReference type="ARBA" id="ARBA00022691"/>
    </source>
</evidence>
<dbReference type="FunFam" id="3.40.1010.10:FF:000007">
    <property type="entry name" value="Ribosomal RNA small subunit methyltransferase I"/>
    <property type="match status" value="1"/>
</dbReference>
<dbReference type="EC" id="2.1.1.198" evidence="6"/>
<reference evidence="8 9" key="1">
    <citation type="journal article" date="2016" name="Nat. Commun.">
        <title>Thousands of microbial genomes shed light on interconnected biogeochemical processes in an aquifer system.</title>
        <authorList>
            <person name="Anantharaman K."/>
            <person name="Brown C.T."/>
            <person name="Hug L.A."/>
            <person name="Sharon I."/>
            <person name="Castelle C.J."/>
            <person name="Probst A.J."/>
            <person name="Thomas B.C."/>
            <person name="Singh A."/>
            <person name="Wilkins M.J."/>
            <person name="Karaoz U."/>
            <person name="Brodie E.L."/>
            <person name="Williams K.H."/>
            <person name="Hubbard S.S."/>
            <person name="Banfield J.F."/>
        </authorList>
    </citation>
    <scope>NUCLEOTIDE SEQUENCE [LARGE SCALE GENOMIC DNA]</scope>
</reference>
<dbReference type="InterPro" id="IPR014777">
    <property type="entry name" value="4pyrrole_Mease_sub1"/>
</dbReference>